<comment type="similarity">
    <text evidence="1 4">Belongs to the short-chain dehydrogenases/reductases (SDR) family.</text>
</comment>
<evidence type="ECO:0000256" key="1">
    <source>
        <dbReference type="ARBA" id="ARBA00006484"/>
    </source>
</evidence>
<dbReference type="Gene3D" id="3.40.50.720">
    <property type="entry name" value="NAD(P)-binding Rossmann-like Domain"/>
    <property type="match status" value="1"/>
</dbReference>
<evidence type="ECO:0000313" key="5">
    <source>
        <dbReference type="EMBL" id="KAK0423135.1"/>
    </source>
</evidence>
<gene>
    <name evidence="5" type="ORF">QR680_007991</name>
</gene>
<proteinExistence type="inferred from homology"/>
<sequence length="279" mass="30269">MAARVFVVTGGNRGIGYAIVKGLAEKETNAVVYLTARKSSEGEEAVQKIKEELGAKLKSDVRAVAVDITDAATGKKLAEYLKAEHGGLDVLINNAGFAFKNDATESPFHQAEVTIGINYYGTKLISSFLTPLIRTNGRVVNVCSQAGVMKGGMMMTVKYSDENIAKLHDPNVTEQTIDDFVEKYKVLAQENRRKEGGYPESAYCVSKAAEIALTMMQARELKAKGIKVNACCPGYVSTGMTSYKGQLTVEEGADTPIFLATDPNAPDGKFVYQRKEISW</sequence>
<evidence type="ECO:0000256" key="2">
    <source>
        <dbReference type="ARBA" id="ARBA00022857"/>
    </source>
</evidence>
<dbReference type="PRINTS" id="PR00081">
    <property type="entry name" value="GDHRDH"/>
</dbReference>
<organism evidence="5 6">
    <name type="scientific">Steinernema hermaphroditum</name>
    <dbReference type="NCBI Taxonomy" id="289476"/>
    <lineage>
        <taxon>Eukaryota</taxon>
        <taxon>Metazoa</taxon>
        <taxon>Ecdysozoa</taxon>
        <taxon>Nematoda</taxon>
        <taxon>Chromadorea</taxon>
        <taxon>Rhabditida</taxon>
        <taxon>Tylenchina</taxon>
        <taxon>Panagrolaimomorpha</taxon>
        <taxon>Strongyloidoidea</taxon>
        <taxon>Steinernematidae</taxon>
        <taxon>Steinernema</taxon>
    </lineage>
</organism>
<keyword evidence="2" id="KW-0521">NADP</keyword>
<dbReference type="SUPFAM" id="SSF51735">
    <property type="entry name" value="NAD(P)-binding Rossmann-fold domains"/>
    <property type="match status" value="1"/>
</dbReference>
<keyword evidence="3" id="KW-0560">Oxidoreductase</keyword>
<dbReference type="Proteomes" id="UP001175271">
    <property type="component" value="Unassembled WGS sequence"/>
</dbReference>
<evidence type="ECO:0000256" key="3">
    <source>
        <dbReference type="ARBA" id="ARBA00023002"/>
    </source>
</evidence>
<comment type="caution">
    <text evidence="5">The sequence shown here is derived from an EMBL/GenBank/DDBJ whole genome shotgun (WGS) entry which is preliminary data.</text>
</comment>
<dbReference type="InterPro" id="IPR036291">
    <property type="entry name" value="NAD(P)-bd_dom_sf"/>
</dbReference>
<dbReference type="EMBL" id="JAUCMV010000001">
    <property type="protein sequence ID" value="KAK0423135.1"/>
    <property type="molecule type" value="Genomic_DNA"/>
</dbReference>
<protein>
    <recommendedName>
        <fullName evidence="7">Carbonyl reductase</fullName>
    </recommendedName>
</protein>
<accession>A0AA39IGC8</accession>
<evidence type="ECO:0008006" key="7">
    <source>
        <dbReference type="Google" id="ProtNLM"/>
    </source>
</evidence>
<name>A0AA39IGC8_9BILA</name>
<evidence type="ECO:0000256" key="4">
    <source>
        <dbReference type="RuleBase" id="RU000363"/>
    </source>
</evidence>
<reference evidence="5" key="1">
    <citation type="submission" date="2023-06" db="EMBL/GenBank/DDBJ databases">
        <title>Genomic analysis of the entomopathogenic nematode Steinernema hermaphroditum.</title>
        <authorList>
            <person name="Schwarz E.M."/>
            <person name="Heppert J.K."/>
            <person name="Baniya A."/>
            <person name="Schwartz H.T."/>
            <person name="Tan C.-H."/>
            <person name="Antoshechkin I."/>
            <person name="Sternberg P.W."/>
            <person name="Goodrich-Blair H."/>
            <person name="Dillman A.R."/>
        </authorList>
    </citation>
    <scope>NUCLEOTIDE SEQUENCE</scope>
    <source>
        <strain evidence="5">PS9179</strain>
        <tissue evidence="5">Whole animal</tissue>
    </source>
</reference>
<dbReference type="AlphaFoldDB" id="A0AA39IGC8"/>
<dbReference type="PANTHER" id="PTHR43963:SF6">
    <property type="entry name" value="CHAIN DEHYDROGENASE FAMILY PROTEIN, PUTATIVE (AFU_ORTHOLOGUE AFUA_3G15350)-RELATED"/>
    <property type="match status" value="1"/>
</dbReference>
<evidence type="ECO:0000313" key="6">
    <source>
        <dbReference type="Proteomes" id="UP001175271"/>
    </source>
</evidence>
<dbReference type="InterPro" id="IPR002347">
    <property type="entry name" value="SDR_fam"/>
</dbReference>
<dbReference type="PANTHER" id="PTHR43963">
    <property type="entry name" value="CARBONYL REDUCTASE 1-RELATED"/>
    <property type="match status" value="1"/>
</dbReference>
<dbReference type="Pfam" id="PF00106">
    <property type="entry name" value="adh_short"/>
    <property type="match status" value="2"/>
</dbReference>
<dbReference type="GO" id="GO:0016491">
    <property type="term" value="F:oxidoreductase activity"/>
    <property type="evidence" value="ECO:0007669"/>
    <property type="project" value="UniProtKB-KW"/>
</dbReference>
<dbReference type="PRINTS" id="PR00080">
    <property type="entry name" value="SDRFAMILY"/>
</dbReference>
<keyword evidence="6" id="KW-1185">Reference proteome</keyword>